<evidence type="ECO:0000256" key="10">
    <source>
        <dbReference type="SAM" id="MobiDB-lite"/>
    </source>
</evidence>
<dbReference type="InterPro" id="IPR002589">
    <property type="entry name" value="Macro_dom"/>
</dbReference>
<evidence type="ECO:0000256" key="9">
    <source>
        <dbReference type="PROSITE-ProRule" id="PRU00175"/>
    </source>
</evidence>
<feature type="compositionally biased region" description="Low complexity" evidence="10">
    <location>
        <begin position="774"/>
        <end position="789"/>
    </location>
</feature>
<dbReference type="EMBL" id="OV696688">
    <property type="protein sequence ID" value="CAH1257712.1"/>
    <property type="molecule type" value="Genomic_DNA"/>
</dbReference>
<feature type="domain" description="Macro" evidence="12">
    <location>
        <begin position="584"/>
        <end position="773"/>
    </location>
</feature>
<evidence type="ECO:0000259" key="12">
    <source>
        <dbReference type="PROSITE" id="PS51154"/>
    </source>
</evidence>
<evidence type="ECO:0000313" key="14">
    <source>
        <dbReference type="Proteomes" id="UP000838412"/>
    </source>
</evidence>
<dbReference type="UniPathway" id="UPA00143"/>
<accession>A0A8J9ZLJ8</accession>
<dbReference type="OrthoDB" id="527344at2759"/>
<dbReference type="InterPro" id="IPR001841">
    <property type="entry name" value="Znf_RING"/>
</dbReference>
<name>A0A8J9ZLJ8_BRALA</name>
<dbReference type="Gene3D" id="3.30.40.10">
    <property type="entry name" value="Zinc/RING finger domain, C3HC4 (zinc finger)"/>
    <property type="match status" value="1"/>
</dbReference>
<dbReference type="SMART" id="SM00506">
    <property type="entry name" value="A1pp"/>
    <property type="match status" value="1"/>
</dbReference>
<dbReference type="InterPro" id="IPR039398">
    <property type="entry name" value="Deltex_fam"/>
</dbReference>
<evidence type="ECO:0000256" key="6">
    <source>
        <dbReference type="ARBA" id="ARBA00022723"/>
    </source>
</evidence>
<protein>
    <recommendedName>
        <fullName evidence="4">RING-type E3 ubiquitin transferase</fullName>
        <ecNumber evidence="4">2.3.2.27</ecNumber>
    </recommendedName>
</protein>
<gene>
    <name evidence="13" type="primary">DTX3L</name>
    <name evidence="13" type="ORF">BLAG_LOCUS15529</name>
</gene>
<dbReference type="Proteomes" id="UP000838412">
    <property type="component" value="Chromosome 3"/>
</dbReference>
<feature type="compositionally biased region" description="Polar residues" evidence="10">
    <location>
        <begin position="360"/>
        <end position="370"/>
    </location>
</feature>
<dbReference type="Pfam" id="PF18102">
    <property type="entry name" value="DTC"/>
    <property type="match status" value="1"/>
</dbReference>
<evidence type="ECO:0000259" key="11">
    <source>
        <dbReference type="PROSITE" id="PS50089"/>
    </source>
</evidence>
<evidence type="ECO:0000256" key="2">
    <source>
        <dbReference type="ARBA" id="ARBA00004906"/>
    </source>
</evidence>
<dbReference type="Pfam" id="PF01661">
    <property type="entry name" value="Macro"/>
    <property type="match status" value="1"/>
</dbReference>
<feature type="region of interest" description="Disordered" evidence="10">
    <location>
        <begin position="306"/>
        <end position="417"/>
    </location>
</feature>
<dbReference type="SUPFAM" id="SSF52949">
    <property type="entry name" value="Macro domain-like"/>
    <property type="match status" value="1"/>
</dbReference>
<dbReference type="GO" id="GO:0061630">
    <property type="term" value="F:ubiquitin protein ligase activity"/>
    <property type="evidence" value="ECO:0007669"/>
    <property type="project" value="UniProtKB-EC"/>
</dbReference>
<dbReference type="GO" id="GO:0008270">
    <property type="term" value="F:zinc ion binding"/>
    <property type="evidence" value="ECO:0007669"/>
    <property type="project" value="UniProtKB-KW"/>
</dbReference>
<dbReference type="CDD" id="cd09633">
    <property type="entry name" value="Deltex_C"/>
    <property type="match status" value="1"/>
</dbReference>
<keyword evidence="5" id="KW-0808">Transferase</keyword>
<dbReference type="InterPro" id="IPR013083">
    <property type="entry name" value="Znf_RING/FYVE/PHD"/>
</dbReference>
<dbReference type="GO" id="GO:0007219">
    <property type="term" value="P:Notch signaling pathway"/>
    <property type="evidence" value="ECO:0007669"/>
    <property type="project" value="InterPro"/>
</dbReference>
<dbReference type="PANTHER" id="PTHR12622">
    <property type="entry name" value="DELTEX-RELATED"/>
    <property type="match status" value="1"/>
</dbReference>
<dbReference type="SUPFAM" id="SSF57850">
    <property type="entry name" value="RING/U-box"/>
    <property type="match status" value="1"/>
</dbReference>
<feature type="compositionally biased region" description="Basic and acidic residues" evidence="10">
    <location>
        <begin position="404"/>
        <end position="417"/>
    </location>
</feature>
<dbReference type="PROSITE" id="PS50089">
    <property type="entry name" value="ZF_RING_2"/>
    <property type="match status" value="1"/>
</dbReference>
<keyword evidence="14" id="KW-1185">Reference proteome</keyword>
<keyword evidence="7 9" id="KW-0863">Zinc-finger</keyword>
<feature type="compositionally biased region" description="Polar residues" evidence="10">
    <location>
        <begin position="796"/>
        <end position="807"/>
    </location>
</feature>
<evidence type="ECO:0000256" key="7">
    <source>
        <dbReference type="ARBA" id="ARBA00022771"/>
    </source>
</evidence>
<comment type="pathway">
    <text evidence="2">Protein modification; protein ubiquitination.</text>
</comment>
<dbReference type="Gene3D" id="3.30.390.130">
    <property type="match status" value="1"/>
</dbReference>
<evidence type="ECO:0000256" key="4">
    <source>
        <dbReference type="ARBA" id="ARBA00012483"/>
    </source>
</evidence>
<reference evidence="13" key="1">
    <citation type="submission" date="2022-01" db="EMBL/GenBank/DDBJ databases">
        <authorList>
            <person name="Braso-Vives M."/>
        </authorList>
    </citation>
    <scope>NUCLEOTIDE SEQUENCE</scope>
</reference>
<dbReference type="Pfam" id="PF23085">
    <property type="entry name" value="RRM_PARP14_3"/>
    <property type="match status" value="1"/>
</dbReference>
<evidence type="ECO:0000256" key="3">
    <source>
        <dbReference type="ARBA" id="ARBA00009413"/>
    </source>
</evidence>
<dbReference type="Gene3D" id="3.30.70.330">
    <property type="match status" value="1"/>
</dbReference>
<comment type="catalytic activity">
    <reaction evidence="1">
        <text>S-ubiquitinyl-[E2 ubiquitin-conjugating enzyme]-L-cysteine + [acceptor protein]-L-lysine = [E2 ubiquitin-conjugating enzyme]-L-cysteine + N(6)-ubiquitinyl-[acceptor protein]-L-lysine.</text>
        <dbReference type="EC" id="2.3.2.27"/>
    </reaction>
</comment>
<evidence type="ECO:0000313" key="13">
    <source>
        <dbReference type="EMBL" id="CAH1257712.1"/>
    </source>
</evidence>
<dbReference type="AlphaFoldDB" id="A0A8J9ZLJ8"/>
<dbReference type="EC" id="2.3.2.27" evidence="4"/>
<dbReference type="InterPro" id="IPR012677">
    <property type="entry name" value="Nucleotide-bd_a/b_plait_sf"/>
</dbReference>
<keyword evidence="6" id="KW-0479">Metal-binding</keyword>
<feature type="region of interest" description="Disordered" evidence="10">
    <location>
        <begin position="773"/>
        <end position="828"/>
    </location>
</feature>
<dbReference type="Gene3D" id="3.40.220.10">
    <property type="entry name" value="Leucine Aminopeptidase, subunit E, domain 1"/>
    <property type="match status" value="1"/>
</dbReference>
<dbReference type="InterPro" id="IPR039396">
    <property type="entry name" value="Deltex_C"/>
</dbReference>
<dbReference type="InterPro" id="IPR039399">
    <property type="entry name" value="Deltex_C_sf"/>
</dbReference>
<proteinExistence type="inferred from homology"/>
<dbReference type="Pfam" id="PF13923">
    <property type="entry name" value="zf-C3HC4_2"/>
    <property type="match status" value="1"/>
</dbReference>
<evidence type="ECO:0000256" key="5">
    <source>
        <dbReference type="ARBA" id="ARBA00022679"/>
    </source>
</evidence>
<feature type="compositionally biased region" description="Basic and acidic residues" evidence="10">
    <location>
        <begin position="90"/>
        <end position="107"/>
    </location>
</feature>
<dbReference type="PROSITE" id="PS00518">
    <property type="entry name" value="ZF_RING_1"/>
    <property type="match status" value="1"/>
</dbReference>
<comment type="similarity">
    <text evidence="3">Belongs to the Deltex family.</text>
</comment>
<dbReference type="InterPro" id="IPR017907">
    <property type="entry name" value="Znf_RING_CS"/>
</dbReference>
<feature type="region of interest" description="Disordered" evidence="10">
    <location>
        <begin position="552"/>
        <end position="587"/>
    </location>
</feature>
<organism evidence="13 14">
    <name type="scientific">Branchiostoma lanceolatum</name>
    <name type="common">Common lancelet</name>
    <name type="synonym">Amphioxus lanceolatum</name>
    <dbReference type="NCBI Taxonomy" id="7740"/>
    <lineage>
        <taxon>Eukaryota</taxon>
        <taxon>Metazoa</taxon>
        <taxon>Chordata</taxon>
        <taxon>Cephalochordata</taxon>
        <taxon>Leptocardii</taxon>
        <taxon>Amphioxiformes</taxon>
        <taxon>Branchiostomatidae</taxon>
        <taxon>Branchiostoma</taxon>
    </lineage>
</organism>
<dbReference type="InterPro" id="IPR043472">
    <property type="entry name" value="Macro_dom-like"/>
</dbReference>
<dbReference type="SMART" id="SM00184">
    <property type="entry name" value="RING"/>
    <property type="match status" value="1"/>
</dbReference>
<dbReference type="GO" id="GO:0016567">
    <property type="term" value="P:protein ubiquitination"/>
    <property type="evidence" value="ECO:0007669"/>
    <property type="project" value="UniProtKB-UniPathway"/>
</dbReference>
<sequence>MSGYEGSYWLTKPRDLVTKTTKSASQLPGLYIFGRQVDILGKLSSQVEGNTKNFCGHQRLVKKGVSRQDINLAVFKRGVCDNMDDVTGEGGRRMDKDSTKRARRDDDAGAGERSVDADRRSILVSNIPEGINRDKLEIHFMRKSNGGGDIETVTLLGSSKAKITFLDESFIQSVLDMEQVVMGKKVEVQRCQCKSDDAAKPPLGSEKQKDSYERIQVFDRVRAFVGPKKSHYITKSWMNTVKKGKDLGSVEFKKGEERNGMEIGGEWATITKVRSLLQIQVKVSQGQNARTDSHGVSGSRVVDTASAGTEQGRGGVCSNTPSEQPGGESAAAVRPKRSPHVTNNHGTGTPGRLKEVVGPTTRQPKPTVPQTHVDKETMSGQLPHTDDGLDGGPDASTASHSFPHKQEDRSTQTSKDDPFKIVIAPDIVSYLMQVNGRKVLNIIMKNKAVIVMNNVTEQTEVEFFGSDAAGSDPNNALEEFTTLYQQTHHGIVCKTLELQSIPPDDISKAVAKITEDYPRVMPKISADKVVMFYGTEKEAQDAKTAMCDHLGISTGRGRRRRGAAETTGVPNRPAATGKGSSSTTPWFDHTTREGIQIVVAHGDITQQQVDAIANAANESLDHGGGVAGAISKAGGPSVQKESKDHVRRHGRVRVSETAVTSGGKLPCEYIIHAVGPKWERGHEEMNERQLRKTCFNILTKASATLRAQSVAIPAISSGIFGMPKQKCADALLLGLQQFLKRAKSSSCTLRKIIFIDMDQETVKILADTFNNKVPSSASPSTADTSASSDGGVSRPPSDQYSQTIEDSTASRKSHTDQGGTGKGLKSDGDDAAGDCSICMSVITDPKSLPCKHTFCRACIDTALSYKSQCPMCNTIVGELKGDQPPGSMTWYTSYSTRLPGYEDFGAIVISYSFWSGTQGPDHPNPGRYFSGTSRTAYLPNNDEGRELVQLLKRAFDNRLVFTIGTSVTTGATDTVIWNDIHHKTNIRGGSSRYGYPDPGYLNRLREELAAKGIK</sequence>
<keyword evidence="8" id="KW-0862">Zinc</keyword>
<dbReference type="PROSITE" id="PS51154">
    <property type="entry name" value="MACRO"/>
    <property type="match status" value="1"/>
</dbReference>
<evidence type="ECO:0000256" key="1">
    <source>
        <dbReference type="ARBA" id="ARBA00000900"/>
    </source>
</evidence>
<dbReference type="CDD" id="cd02907">
    <property type="entry name" value="Macro_Af1521_BAL-like"/>
    <property type="match status" value="1"/>
</dbReference>
<feature type="region of interest" description="Disordered" evidence="10">
    <location>
        <begin position="86"/>
        <end position="115"/>
    </location>
</feature>
<evidence type="ECO:0000256" key="8">
    <source>
        <dbReference type="ARBA" id="ARBA00022833"/>
    </source>
</evidence>
<feature type="domain" description="RING-type" evidence="11">
    <location>
        <begin position="835"/>
        <end position="873"/>
    </location>
</feature>